<dbReference type="UniPathway" id="UPA00070">
    <property type="reaction ID" value="UER00120"/>
</dbReference>
<sequence>MMRETYEARAAKNSNPLVSDIFRIIAEKKTNLCVSLDVTTTTKLLKLADDLGPYVCIFKTHIDIIDDFSYKSTIEPLVELSKKHNFLIFEDRKFADIGSTVQHQYDSGIYKIVNWAHLVTVHGVPGSGILSGLNLAAEPVVQKIGQHRGALMLAQLSSKGSLAFGEYTQGCVQMANESNFVAGFIAQSREATKLKSESVASRDWLILTPGVAIGITGDGLGQQYKTPEMAMERGSDVIIVGRGIIGDDKEPIKEAIRYREAAWNAYLKEIK</sequence>
<evidence type="ECO:0000256" key="9">
    <source>
        <dbReference type="PIRSR" id="PIRSR614732-2"/>
    </source>
</evidence>
<proteinExistence type="inferred from homology"/>
<feature type="binding site" evidence="9">
    <location>
        <position position="222"/>
    </location>
    <ligand>
        <name>substrate</name>
    </ligand>
</feature>
<feature type="domain" description="Orotidine 5'-phosphate decarboxylase" evidence="11">
    <location>
        <begin position="31"/>
        <end position="255"/>
    </location>
</feature>
<dbReference type="FunCoup" id="I2H0S3">
    <property type="interactions" value="1159"/>
</dbReference>
<dbReference type="InterPro" id="IPR011060">
    <property type="entry name" value="RibuloseP-bd_barrel"/>
</dbReference>
<dbReference type="Pfam" id="PF00215">
    <property type="entry name" value="OMPdecase"/>
    <property type="match status" value="1"/>
</dbReference>
<dbReference type="EC" id="4.1.1.23" evidence="3 10"/>
<keyword evidence="5 10" id="KW-0210">Decarboxylase</keyword>
<dbReference type="Gene3D" id="3.20.20.70">
    <property type="entry name" value="Aldolase class I"/>
    <property type="match status" value="1"/>
</dbReference>
<dbReference type="GO" id="GO:0044205">
    <property type="term" value="P:'de novo' UMP biosynthetic process"/>
    <property type="evidence" value="ECO:0007669"/>
    <property type="project" value="UniProtKB-UniPathway"/>
</dbReference>
<feature type="binding site" evidence="9">
    <location>
        <position position="37"/>
    </location>
    <ligand>
        <name>substrate</name>
    </ligand>
</feature>
<dbReference type="RefSeq" id="XP_004179494.1">
    <property type="nucleotide sequence ID" value="XM_004179446.1"/>
</dbReference>
<evidence type="ECO:0000313" key="13">
    <source>
        <dbReference type="Proteomes" id="UP000002866"/>
    </source>
</evidence>
<feature type="active site" description="For OMPdecase activity" evidence="8">
    <location>
        <position position="93"/>
    </location>
</feature>
<evidence type="ECO:0000259" key="11">
    <source>
        <dbReference type="SMART" id="SM00934"/>
    </source>
</evidence>
<evidence type="ECO:0000256" key="10">
    <source>
        <dbReference type="RuleBase" id="RU000512"/>
    </source>
</evidence>
<gene>
    <name evidence="12" type="primary">TBLA0C01610</name>
    <name evidence="12" type="ORF">TBLA_0C01610</name>
</gene>
<dbReference type="STRING" id="1071380.I2H0S3"/>
<dbReference type="eggNOG" id="KOG1377">
    <property type="taxonomic scope" value="Eukaryota"/>
</dbReference>
<feature type="active site" description="For OMPdecase activity" evidence="8">
    <location>
        <position position="96"/>
    </location>
</feature>
<keyword evidence="13" id="KW-1185">Reference proteome</keyword>
<evidence type="ECO:0000256" key="4">
    <source>
        <dbReference type="ARBA" id="ARBA00021923"/>
    </source>
</evidence>
<dbReference type="GO" id="GO:0004590">
    <property type="term" value="F:orotidine-5'-phosphate decarboxylase activity"/>
    <property type="evidence" value="ECO:0007669"/>
    <property type="project" value="UniProtKB-EC"/>
</dbReference>
<reference evidence="12 13" key="1">
    <citation type="journal article" date="2011" name="Proc. Natl. Acad. Sci. U.S.A.">
        <title>Evolutionary erosion of yeast sex chromosomes by mating-type switching accidents.</title>
        <authorList>
            <person name="Gordon J.L."/>
            <person name="Armisen D."/>
            <person name="Proux-Wera E."/>
            <person name="Oheigeartaigh S.S."/>
            <person name="Byrne K.P."/>
            <person name="Wolfe K.H."/>
        </authorList>
    </citation>
    <scope>NUCLEOTIDE SEQUENCE [LARGE SCALE GENOMIC DNA]</scope>
    <source>
        <strain evidence="13">ATCC 34711 / CBS 6284 / DSM 70876 / NBRC 10599 / NRRL Y-10934 / UCD 77-7</strain>
    </source>
</reference>
<dbReference type="FunFam" id="3.20.20.70:FF:000114">
    <property type="entry name" value="Decarboxylase,orotidine phosphate"/>
    <property type="match status" value="1"/>
</dbReference>
<dbReference type="KEGG" id="tbl:TBLA_0C01610"/>
<evidence type="ECO:0000256" key="7">
    <source>
        <dbReference type="ARBA" id="ARBA00023239"/>
    </source>
</evidence>
<name>I2H0S3_HENB6</name>
<dbReference type="SUPFAM" id="SSF51366">
    <property type="entry name" value="Ribulose-phoshate binding barrel"/>
    <property type="match status" value="1"/>
</dbReference>
<dbReference type="GO" id="GO:0006207">
    <property type="term" value="P:'de novo' pyrimidine nucleobase biosynthetic process"/>
    <property type="evidence" value="ECO:0007669"/>
    <property type="project" value="InterPro"/>
</dbReference>
<evidence type="ECO:0000313" key="12">
    <source>
        <dbReference type="EMBL" id="CCH59975.1"/>
    </source>
</evidence>
<dbReference type="SMART" id="SM00934">
    <property type="entry name" value="OMPdecase"/>
    <property type="match status" value="1"/>
</dbReference>
<dbReference type="NCBIfam" id="TIGR01740">
    <property type="entry name" value="pyrF"/>
    <property type="match status" value="1"/>
</dbReference>
<feature type="binding site" evidence="9">
    <location>
        <position position="241"/>
    </location>
    <ligand>
        <name>substrate</name>
    </ligand>
</feature>
<feature type="active site" description="For OMPdecase activity" evidence="8">
    <location>
        <position position="91"/>
    </location>
</feature>
<comment type="catalytic activity">
    <reaction evidence="10">
        <text>orotidine 5'-phosphate + H(+) = UMP + CO2</text>
        <dbReference type="Rhea" id="RHEA:11596"/>
        <dbReference type="ChEBI" id="CHEBI:15378"/>
        <dbReference type="ChEBI" id="CHEBI:16526"/>
        <dbReference type="ChEBI" id="CHEBI:57538"/>
        <dbReference type="ChEBI" id="CHEBI:57865"/>
        <dbReference type="EC" id="4.1.1.23"/>
    </reaction>
</comment>
<dbReference type="Proteomes" id="UP000002866">
    <property type="component" value="Chromosome 3"/>
</dbReference>
<dbReference type="InterPro" id="IPR001754">
    <property type="entry name" value="OMPdeCOase_dom"/>
</dbReference>
<dbReference type="PROSITE" id="PS00156">
    <property type="entry name" value="OMPDECASE"/>
    <property type="match status" value="1"/>
</dbReference>
<comment type="pathway">
    <text evidence="1 10">Pyrimidine metabolism; UMP biosynthesis via de novo pathway; UMP from orotate: step 2/2.</text>
</comment>
<keyword evidence="7 10" id="KW-0456">Lyase</keyword>
<evidence type="ECO:0000256" key="6">
    <source>
        <dbReference type="ARBA" id="ARBA00022975"/>
    </source>
</evidence>
<feature type="binding site" evidence="9">
    <location>
        <position position="242"/>
    </location>
    <ligand>
        <name>substrate</name>
    </ligand>
</feature>
<dbReference type="InterPro" id="IPR014732">
    <property type="entry name" value="OMPdecase"/>
</dbReference>
<dbReference type="EMBL" id="HE806318">
    <property type="protein sequence ID" value="CCH59975.1"/>
    <property type="molecule type" value="Genomic_DNA"/>
</dbReference>
<dbReference type="GO" id="GO:0004588">
    <property type="term" value="F:orotate phosphoribosyltransferase activity"/>
    <property type="evidence" value="ECO:0007669"/>
    <property type="project" value="TreeGrafter"/>
</dbReference>
<dbReference type="InterPro" id="IPR018089">
    <property type="entry name" value="OMPdecase_AS"/>
</dbReference>
<dbReference type="PANTHER" id="PTHR19278:SF9">
    <property type="entry name" value="URIDINE 5'-MONOPHOSPHATE SYNTHASE"/>
    <property type="match status" value="1"/>
</dbReference>
<evidence type="ECO:0000256" key="5">
    <source>
        <dbReference type="ARBA" id="ARBA00022793"/>
    </source>
</evidence>
<dbReference type="GeneID" id="14494955"/>
<dbReference type="OrthoDB" id="10263753at2759"/>
<feature type="binding site" evidence="9">
    <location>
        <position position="157"/>
    </location>
    <ligand>
        <name>substrate</name>
    </ligand>
</feature>
<evidence type="ECO:0000256" key="1">
    <source>
        <dbReference type="ARBA" id="ARBA00004861"/>
    </source>
</evidence>
<accession>I2H0S3</accession>
<organism evidence="12 13">
    <name type="scientific">Henningerozyma blattae (strain ATCC 34711 / CBS 6284 / DSM 70876 / NBRC 10599 / NRRL Y-10934 / UCD 77-7)</name>
    <name type="common">Yeast</name>
    <name type="synonym">Tetrapisispora blattae</name>
    <dbReference type="NCBI Taxonomy" id="1071380"/>
    <lineage>
        <taxon>Eukaryota</taxon>
        <taxon>Fungi</taxon>
        <taxon>Dikarya</taxon>
        <taxon>Ascomycota</taxon>
        <taxon>Saccharomycotina</taxon>
        <taxon>Saccharomycetes</taxon>
        <taxon>Saccharomycetales</taxon>
        <taxon>Saccharomycetaceae</taxon>
        <taxon>Henningerozyma</taxon>
    </lineage>
</organism>
<protein>
    <recommendedName>
        <fullName evidence="4 10">Orotidine 5'-phosphate decarboxylase</fullName>
        <ecNumber evidence="3 10">4.1.1.23</ecNumber>
    </recommendedName>
</protein>
<evidence type="ECO:0000256" key="3">
    <source>
        <dbReference type="ARBA" id="ARBA00012321"/>
    </source>
</evidence>
<feature type="binding site" evidence="9">
    <location>
        <position position="59"/>
    </location>
    <ligand>
        <name>substrate</name>
    </ligand>
</feature>
<dbReference type="AlphaFoldDB" id="I2H0S3"/>
<dbReference type="CDD" id="cd04725">
    <property type="entry name" value="OMP_decarboxylase_like"/>
    <property type="match status" value="1"/>
</dbReference>
<dbReference type="HOGENOM" id="CLU_030821_0_0_1"/>
<dbReference type="PANTHER" id="PTHR19278">
    <property type="entry name" value="OROTATE PHOSPHORIBOSYLTRANSFERASE"/>
    <property type="match status" value="1"/>
</dbReference>
<evidence type="ECO:0000256" key="2">
    <source>
        <dbReference type="ARBA" id="ARBA00011018"/>
    </source>
</evidence>
<dbReference type="OMA" id="CLIKTHI"/>
<comment type="similarity">
    <text evidence="2 10">Belongs to the OMP decarboxylase family.</text>
</comment>
<dbReference type="InterPro" id="IPR013785">
    <property type="entry name" value="Aldolase_TIM"/>
</dbReference>
<evidence type="ECO:0000256" key="8">
    <source>
        <dbReference type="PIRSR" id="PIRSR614732-1"/>
    </source>
</evidence>
<keyword evidence="6 10" id="KW-0665">Pyrimidine biosynthesis</keyword>
<dbReference type="InParanoid" id="I2H0S3"/>